<reference evidence="2 3" key="1">
    <citation type="journal article" date="2023" name="Sci. Data">
        <title>Genome assembly of the Korean intertidal mud-creeper Batillaria attramentaria.</title>
        <authorList>
            <person name="Patra A.K."/>
            <person name="Ho P.T."/>
            <person name="Jun S."/>
            <person name="Lee S.J."/>
            <person name="Kim Y."/>
            <person name="Won Y.J."/>
        </authorList>
    </citation>
    <scope>NUCLEOTIDE SEQUENCE [LARGE SCALE GENOMIC DNA]</scope>
    <source>
        <strain evidence="2">Wonlab-2016</strain>
    </source>
</reference>
<dbReference type="Proteomes" id="UP001519460">
    <property type="component" value="Unassembled WGS sequence"/>
</dbReference>
<dbReference type="EMBL" id="JACVVK020000045">
    <property type="protein sequence ID" value="KAK7499229.1"/>
    <property type="molecule type" value="Genomic_DNA"/>
</dbReference>
<feature type="compositionally biased region" description="Basic and acidic residues" evidence="1">
    <location>
        <begin position="46"/>
        <end position="56"/>
    </location>
</feature>
<organism evidence="2 3">
    <name type="scientific">Batillaria attramentaria</name>
    <dbReference type="NCBI Taxonomy" id="370345"/>
    <lineage>
        <taxon>Eukaryota</taxon>
        <taxon>Metazoa</taxon>
        <taxon>Spiralia</taxon>
        <taxon>Lophotrochozoa</taxon>
        <taxon>Mollusca</taxon>
        <taxon>Gastropoda</taxon>
        <taxon>Caenogastropoda</taxon>
        <taxon>Sorbeoconcha</taxon>
        <taxon>Cerithioidea</taxon>
        <taxon>Batillariidae</taxon>
        <taxon>Batillaria</taxon>
    </lineage>
</organism>
<gene>
    <name evidence="2" type="ORF">BaRGS_00009489</name>
</gene>
<feature type="region of interest" description="Disordered" evidence="1">
    <location>
        <begin position="16"/>
        <end position="71"/>
    </location>
</feature>
<evidence type="ECO:0008006" key="4">
    <source>
        <dbReference type="Google" id="ProtNLM"/>
    </source>
</evidence>
<comment type="caution">
    <text evidence="2">The sequence shown here is derived from an EMBL/GenBank/DDBJ whole genome shotgun (WGS) entry which is preliminary data.</text>
</comment>
<accession>A0ABD0LIA2</accession>
<evidence type="ECO:0000256" key="1">
    <source>
        <dbReference type="SAM" id="MobiDB-lite"/>
    </source>
</evidence>
<evidence type="ECO:0000313" key="2">
    <source>
        <dbReference type="EMBL" id="KAK7499229.1"/>
    </source>
</evidence>
<keyword evidence="3" id="KW-1185">Reference proteome</keyword>
<evidence type="ECO:0000313" key="3">
    <source>
        <dbReference type="Proteomes" id="UP001519460"/>
    </source>
</evidence>
<name>A0ABD0LIA2_9CAEN</name>
<protein>
    <recommendedName>
        <fullName evidence="4">Secreted protein</fullName>
    </recommendedName>
</protein>
<proteinExistence type="predicted"/>
<dbReference type="AlphaFoldDB" id="A0ABD0LIA2"/>
<sequence>MLVVYSVFAVKCQNGSLDPAVSDKRHHALQTKQLHTRGSLVPTRSGTRDHAPETKTPHRRGSLDPTISFKRHHLRKQNSFTGVDL</sequence>